<accession>A0AAT9H101</accession>
<name>A0AAT9H101_9FLAO</name>
<protein>
    <recommendedName>
        <fullName evidence="2">MORN repeat variant</fullName>
    </recommendedName>
</protein>
<dbReference type="Gene3D" id="2.20.110.10">
    <property type="entry name" value="Histone H3 K4-specific methyltransferase SET7/9 N-terminal domain"/>
    <property type="match status" value="1"/>
</dbReference>
<gene>
    <name evidence="1" type="ORF">CFS9_17960</name>
</gene>
<reference evidence="1" key="1">
    <citation type="submission" date="2024-05" db="EMBL/GenBank/DDBJ databases">
        <title>Whole-Genome Sequence of CFS9, a Potential Fish Probiotic Isolated from the Body Surface of Silurus asotus.</title>
        <authorList>
            <person name="Kojima M."/>
            <person name="Tobioka K."/>
            <person name="Yokota K."/>
            <person name="Nakatani H."/>
            <person name="Hori K."/>
            <person name="Tamaru Y."/>
            <person name="Okazaki F."/>
        </authorList>
    </citation>
    <scope>NUCLEOTIDE SEQUENCE</scope>
    <source>
        <strain evidence="1">CFS9</strain>
    </source>
</reference>
<dbReference type="AlphaFoldDB" id="A0AAT9H101"/>
<proteinExistence type="predicted"/>
<dbReference type="SUPFAM" id="SSF82185">
    <property type="entry name" value="Histone H3 K4-specific methyltransferase SET7/9 N-terminal domain"/>
    <property type="match status" value="1"/>
</dbReference>
<sequence length="130" mass="14667">MTIFDKDLITLIPKDMKKCVILVAILFSGILVAQEIKPELEAVGNRVKATYYYENGTIQQEGFFKDGKLDGVWVSYDTKGNKMAVGEYTEGVKTGKWIFFNDKNLCEVAYENSKVTSVKNLQKNALANRN</sequence>
<evidence type="ECO:0008006" key="2">
    <source>
        <dbReference type="Google" id="ProtNLM"/>
    </source>
</evidence>
<evidence type="ECO:0000313" key="1">
    <source>
        <dbReference type="EMBL" id="BFM43155.1"/>
    </source>
</evidence>
<dbReference type="EMBL" id="AP031573">
    <property type="protein sequence ID" value="BFM43155.1"/>
    <property type="molecule type" value="Genomic_DNA"/>
</dbReference>
<organism evidence="1">
    <name type="scientific">Flavobacterium sp. CFS9</name>
    <dbReference type="NCBI Taxonomy" id="3143118"/>
    <lineage>
        <taxon>Bacteria</taxon>
        <taxon>Pseudomonadati</taxon>
        <taxon>Bacteroidota</taxon>
        <taxon>Flavobacteriia</taxon>
        <taxon>Flavobacteriales</taxon>
        <taxon>Flavobacteriaceae</taxon>
        <taxon>Flavobacterium</taxon>
    </lineage>
</organism>